<dbReference type="PANTHER" id="PTHR45739:SF8">
    <property type="entry name" value="FRAS1-RELATED EXTRACELLULAR MATRIX PROTEIN 1"/>
    <property type="match status" value="1"/>
</dbReference>
<reference evidence="9" key="1">
    <citation type="submission" date="2017-02" db="UniProtKB">
        <authorList>
            <consortium name="WormBaseParasite"/>
        </authorList>
    </citation>
    <scope>IDENTIFICATION</scope>
</reference>
<evidence type="ECO:0000256" key="4">
    <source>
        <dbReference type="PROSITE-ProRule" id="PRU01201"/>
    </source>
</evidence>
<feature type="repeat" description="CSPG" evidence="4">
    <location>
        <begin position="290"/>
        <end position="382"/>
    </location>
</feature>
<dbReference type="InterPro" id="IPR039005">
    <property type="entry name" value="CSPG_rpt"/>
</dbReference>
<dbReference type="AlphaFoldDB" id="A0A0N4YKR0"/>
<dbReference type="Pfam" id="PF16184">
    <property type="entry name" value="Cadherin_3"/>
    <property type="match status" value="3"/>
</dbReference>
<dbReference type="PANTHER" id="PTHR45739">
    <property type="entry name" value="MATRIX PROTEIN, PUTATIVE-RELATED"/>
    <property type="match status" value="1"/>
</dbReference>
<keyword evidence="3" id="KW-0325">Glycoprotein</keyword>
<proteinExistence type="predicted"/>
<feature type="region of interest" description="Disordered" evidence="5">
    <location>
        <begin position="860"/>
        <end position="883"/>
    </location>
</feature>
<name>A0A0N4YKR0_NIPBR</name>
<accession>A0A0N4YKR0</accession>
<evidence type="ECO:0000313" key="8">
    <source>
        <dbReference type="Proteomes" id="UP000271162"/>
    </source>
</evidence>
<keyword evidence="6" id="KW-0472">Membrane</keyword>
<evidence type="ECO:0000313" key="7">
    <source>
        <dbReference type="EMBL" id="VDL81304.1"/>
    </source>
</evidence>
<dbReference type="InterPro" id="IPR051561">
    <property type="entry name" value="FRAS1_ECM"/>
</dbReference>
<keyword evidence="6" id="KW-0812">Transmembrane</keyword>
<dbReference type="Proteomes" id="UP000271162">
    <property type="component" value="Unassembled WGS sequence"/>
</dbReference>
<dbReference type="STRING" id="27835.A0A0N4YKR0"/>
<keyword evidence="2" id="KW-0677">Repeat</keyword>
<keyword evidence="6" id="KW-1133">Transmembrane helix</keyword>
<organism evidence="9">
    <name type="scientific">Nippostrongylus brasiliensis</name>
    <name type="common">Rat hookworm</name>
    <dbReference type="NCBI Taxonomy" id="27835"/>
    <lineage>
        <taxon>Eukaryota</taxon>
        <taxon>Metazoa</taxon>
        <taxon>Ecdysozoa</taxon>
        <taxon>Nematoda</taxon>
        <taxon>Chromadorea</taxon>
        <taxon>Rhabditida</taxon>
        <taxon>Rhabditina</taxon>
        <taxon>Rhabditomorpha</taxon>
        <taxon>Strongyloidea</taxon>
        <taxon>Heligmosomidae</taxon>
        <taxon>Nippostrongylus</taxon>
    </lineage>
</organism>
<evidence type="ECO:0000256" key="1">
    <source>
        <dbReference type="ARBA" id="ARBA00022729"/>
    </source>
</evidence>
<dbReference type="EMBL" id="UYSL01022887">
    <property type="protein sequence ID" value="VDL81304.1"/>
    <property type="molecule type" value="Genomic_DNA"/>
</dbReference>
<evidence type="ECO:0000256" key="6">
    <source>
        <dbReference type="SAM" id="Phobius"/>
    </source>
</evidence>
<gene>
    <name evidence="7" type="ORF">NBR_LOCUS17647</name>
</gene>
<dbReference type="PROSITE" id="PS51854">
    <property type="entry name" value="CSPG"/>
    <property type="match status" value="1"/>
</dbReference>
<evidence type="ECO:0000256" key="2">
    <source>
        <dbReference type="ARBA" id="ARBA00022737"/>
    </source>
</evidence>
<reference evidence="7 8" key="2">
    <citation type="submission" date="2018-11" db="EMBL/GenBank/DDBJ databases">
        <authorList>
            <consortium name="Pathogen Informatics"/>
        </authorList>
    </citation>
    <scope>NUCLEOTIDE SEQUENCE [LARGE SCALE GENOMIC DNA]</scope>
</reference>
<keyword evidence="8" id="KW-1185">Reference proteome</keyword>
<feature type="transmembrane region" description="Helical" evidence="6">
    <location>
        <begin position="838"/>
        <end position="856"/>
    </location>
</feature>
<evidence type="ECO:0000313" key="9">
    <source>
        <dbReference type="WBParaSite" id="NBR_0001764601-mRNA-1"/>
    </source>
</evidence>
<protein>
    <submittedName>
        <fullName evidence="9">Chondroitin sulfate proteoglycan 4 (inferred by orthology to a human protein)</fullName>
    </submittedName>
</protein>
<dbReference type="GO" id="GO:0009653">
    <property type="term" value="P:anatomical structure morphogenesis"/>
    <property type="evidence" value="ECO:0007669"/>
    <property type="project" value="TreeGrafter"/>
</dbReference>
<sequence>MLRIVASDPFVRIGESLLEYCCLPGDTPNLPVSSANLSVETNLDILPEDIVYHANSDSFVMQHQRSRRPARSFTQKDINDGKISYNVHSAVTEVLMVRVGNQTLKAECIALLNVDDQRRITSRDPFMDELPPCAATTRPRMGPTFVQIVRRSLGASLELRRSSTLGLPVGGVVTVDAEHLEIGDAASSADQLFYHIIKQPQEGSLVLEKDTPPSGVFFLISRPSNGIVVNGNDLTKSIYNFSQKDIDDSAIVFLRQFNTSGSGGFSFLLSDGVHQIGPEWFSIESSTSSSPVLQANARLLASPNASTVIGVESLRANILNARPEEILFSVSKPPKYGKLLVDDKETGKFSQLDINRNRVVYQNLGVVQKEWTRKDSLYFVLQKNGSDTPIEEEFRFRISSTYAALADPTENYVKITAVSTSKGGSVAISRANIDVSTLAASAANEDLYLEISTPPRYGTLEFLDGVAAPMSWTDFQTEPKIIYRNAGEEPRDDSVTFFIYPSSEKTRRTSRLRVTLPIHITTLRDPLVQVSKFPTSISIKNSGVLPLTSQQFYASHPHVPSQSIVYELIQPGTAGTEIRVNGQKKTMFSQEQINEGAVSIGHMPSSSAMASHDVVTFSVEGHSRALVVRLKPLDLALENHTVIEYPQGKTYVLLNRTHLGAYSNGGRDVITYKITNGPENGTFYWVAGEKEAKQFTQKDIDEGKILYAQLNMHSYKDSFEFLVANTEKGVVRNRSEIRVRPLVTAQPVIVETNTVVPLTASQLNATALQGSTPRFLVTSTPRYGRVSLDPASNHSALFFTFPDILRVQERHEKENRINGSDDETQIEKPRLMPASDQIPVIILVAILFITVFVLMCRRRRPKQKPPPPHETTRLPPSPRTNNCVRVSRKAGRLTAATTDENVRADAADADWKKAAPALVGLRGFGHRYPATDASVQAAHSSTI</sequence>
<evidence type="ECO:0000256" key="5">
    <source>
        <dbReference type="SAM" id="MobiDB-lite"/>
    </source>
</evidence>
<dbReference type="WBParaSite" id="NBR_0001764601-mRNA-1">
    <property type="protein sequence ID" value="NBR_0001764601-mRNA-1"/>
    <property type="gene ID" value="NBR_0001764601"/>
</dbReference>
<evidence type="ECO:0000256" key="3">
    <source>
        <dbReference type="ARBA" id="ARBA00023180"/>
    </source>
</evidence>
<keyword evidence="1" id="KW-0732">Signal</keyword>
<dbReference type="OMA" id="YENWITE"/>